<keyword evidence="2" id="KW-1185">Reference proteome</keyword>
<gene>
    <name evidence="1" type="ORF">BON30_27775</name>
</gene>
<evidence type="ECO:0000313" key="1">
    <source>
        <dbReference type="EMBL" id="OJH37131.1"/>
    </source>
</evidence>
<name>A0A1L9B4F6_9BACT</name>
<dbReference type="Proteomes" id="UP000182229">
    <property type="component" value="Unassembled WGS sequence"/>
</dbReference>
<dbReference type="STRING" id="83449.BON30_27775"/>
<dbReference type="OrthoDB" id="9797348at2"/>
<protein>
    <submittedName>
        <fullName evidence="1">Uncharacterized protein</fullName>
    </submittedName>
</protein>
<comment type="caution">
    <text evidence="1">The sequence shown here is derived from an EMBL/GenBank/DDBJ whole genome shotgun (WGS) entry which is preliminary data.</text>
</comment>
<dbReference type="RefSeq" id="WP_071901471.1">
    <property type="nucleotide sequence ID" value="NZ_MPIN01000008.1"/>
</dbReference>
<accession>A0A1L9B4F6</accession>
<proteinExistence type="predicted"/>
<reference evidence="1 2" key="2">
    <citation type="submission" date="2016-12" db="EMBL/GenBank/DDBJ databases">
        <title>Draft Genome Sequence of Cystobacter ferrugineus Strain Cbfe23.</title>
        <authorList>
            <person name="Akbar S."/>
            <person name="Dowd S.E."/>
            <person name="Stevens D.C."/>
        </authorList>
    </citation>
    <scope>NUCLEOTIDE SEQUENCE [LARGE SCALE GENOMIC DNA]</scope>
    <source>
        <strain evidence="1 2">Cbfe23</strain>
    </source>
</reference>
<organism evidence="1 2">
    <name type="scientific">Cystobacter ferrugineus</name>
    <dbReference type="NCBI Taxonomy" id="83449"/>
    <lineage>
        <taxon>Bacteria</taxon>
        <taxon>Pseudomonadati</taxon>
        <taxon>Myxococcota</taxon>
        <taxon>Myxococcia</taxon>
        <taxon>Myxococcales</taxon>
        <taxon>Cystobacterineae</taxon>
        <taxon>Archangiaceae</taxon>
        <taxon>Cystobacter</taxon>
    </lineage>
</organism>
<dbReference type="AlphaFoldDB" id="A0A1L9B4F6"/>
<evidence type="ECO:0000313" key="2">
    <source>
        <dbReference type="Proteomes" id="UP000182229"/>
    </source>
</evidence>
<reference evidence="2" key="1">
    <citation type="submission" date="2016-11" db="EMBL/GenBank/DDBJ databases">
        <authorList>
            <person name="Shukria A."/>
            <person name="Stevens D.C."/>
        </authorList>
    </citation>
    <scope>NUCLEOTIDE SEQUENCE [LARGE SCALE GENOMIC DNA]</scope>
    <source>
        <strain evidence="2">Cbfe23</strain>
    </source>
</reference>
<sequence length="239" mass="27317">MMHVEQQPEPTPPGFDFDGRVRQPGLSALAELTGQPPTLKRGGPRIARRADRIEDLKPAVLREYDYWTRALDALHAAYGGICAYACVYIEPLCGPTVDHFAAMVSAEPRLAYEWSNYRLACSLMNARKREFPDVLDPFRIEDGWFVLNLGTFKVEPARGLAPDLEQRVRETITRLGLDSREYRNLCGRYFDSYWHPKDPAHPLPLWFLEENAPFLAREMRRQGRVRPEDLPPGPHSSGI</sequence>
<dbReference type="EMBL" id="MPIN01000008">
    <property type="protein sequence ID" value="OJH37131.1"/>
    <property type="molecule type" value="Genomic_DNA"/>
</dbReference>